<dbReference type="EMBL" id="FQTW01000007">
    <property type="protein sequence ID" value="SHE88416.1"/>
    <property type="molecule type" value="Genomic_DNA"/>
</dbReference>
<name>A0A1M4X4L3_9FLAO</name>
<evidence type="ECO:0000256" key="1">
    <source>
        <dbReference type="SAM" id="Phobius"/>
    </source>
</evidence>
<keyword evidence="1" id="KW-0812">Transmembrane</keyword>
<dbReference type="STRING" id="1155689.SAMN05444278_107104"/>
<dbReference type="InterPro" id="IPR029058">
    <property type="entry name" value="AB_hydrolase_fold"/>
</dbReference>
<evidence type="ECO:0000313" key="3">
    <source>
        <dbReference type="Proteomes" id="UP000184462"/>
    </source>
</evidence>
<accession>A0A1M4X4L3</accession>
<sequence>MAEETKDILLFKKGSDVIVITFGGIKMGIGMPRFEFKNILIKYNCDQAFIIDPNQSWYQDGINSKPNFESLKSEIENIIRDYKKVIFIGNSMGGFAAIMFGALLNVDRVISFSPQTFISRYRRAYYGDKRWSDQINSIVSKNYLNLKRLLLKTKSKNSTIYSIYYSTTDKLDKIHSERLSKLKSCNLYSYSFGGHNLVKSLKDKGILTEILNENLL</sequence>
<keyword evidence="1" id="KW-1133">Transmembrane helix</keyword>
<protein>
    <submittedName>
        <fullName evidence="2">Uncharacterized protein family (UPF0227)</fullName>
    </submittedName>
</protein>
<organism evidence="2 3">
    <name type="scientific">Psychroflexus salarius</name>
    <dbReference type="NCBI Taxonomy" id="1155689"/>
    <lineage>
        <taxon>Bacteria</taxon>
        <taxon>Pseudomonadati</taxon>
        <taxon>Bacteroidota</taxon>
        <taxon>Flavobacteriia</taxon>
        <taxon>Flavobacteriales</taxon>
        <taxon>Flavobacteriaceae</taxon>
        <taxon>Psychroflexus</taxon>
    </lineage>
</organism>
<dbReference type="SUPFAM" id="SSF53474">
    <property type="entry name" value="alpha/beta-Hydrolases"/>
    <property type="match status" value="1"/>
</dbReference>
<keyword evidence="1" id="KW-0472">Membrane</keyword>
<dbReference type="Gene3D" id="3.40.50.1820">
    <property type="entry name" value="alpha/beta hydrolase"/>
    <property type="match status" value="1"/>
</dbReference>
<proteinExistence type="predicted"/>
<gene>
    <name evidence="2" type="ORF">SAMN05444278_107104</name>
</gene>
<dbReference type="OrthoDB" id="7867880at2"/>
<keyword evidence="3" id="KW-1185">Reference proteome</keyword>
<feature type="transmembrane region" description="Helical" evidence="1">
    <location>
        <begin position="85"/>
        <end position="104"/>
    </location>
</feature>
<dbReference type="Proteomes" id="UP000184462">
    <property type="component" value="Unassembled WGS sequence"/>
</dbReference>
<evidence type="ECO:0000313" key="2">
    <source>
        <dbReference type="EMBL" id="SHE88416.1"/>
    </source>
</evidence>
<reference evidence="2 3" key="1">
    <citation type="submission" date="2016-11" db="EMBL/GenBank/DDBJ databases">
        <authorList>
            <person name="Jaros S."/>
            <person name="Januszkiewicz K."/>
            <person name="Wedrychowicz H."/>
        </authorList>
    </citation>
    <scope>NUCLEOTIDE SEQUENCE [LARGE SCALE GENOMIC DNA]</scope>
    <source>
        <strain evidence="2 3">DSM 25661</strain>
    </source>
</reference>
<dbReference type="RefSeq" id="WP_073193365.1">
    <property type="nucleotide sequence ID" value="NZ_FQTW01000007.1"/>
</dbReference>
<dbReference type="AlphaFoldDB" id="A0A1M4X4L3"/>